<keyword evidence="2" id="KW-1185">Reference proteome</keyword>
<reference evidence="1 2" key="1">
    <citation type="submission" date="2019-02" db="EMBL/GenBank/DDBJ databases">
        <title>Deep-cultivation of Planctomycetes and their phenomic and genomic characterization uncovers novel biology.</title>
        <authorList>
            <person name="Wiegand S."/>
            <person name="Jogler M."/>
            <person name="Boedeker C."/>
            <person name="Pinto D."/>
            <person name="Vollmers J."/>
            <person name="Rivas-Marin E."/>
            <person name="Kohn T."/>
            <person name="Peeters S.H."/>
            <person name="Heuer A."/>
            <person name="Rast P."/>
            <person name="Oberbeckmann S."/>
            <person name="Bunk B."/>
            <person name="Jeske O."/>
            <person name="Meyerdierks A."/>
            <person name="Storesund J.E."/>
            <person name="Kallscheuer N."/>
            <person name="Luecker S."/>
            <person name="Lage O.M."/>
            <person name="Pohl T."/>
            <person name="Merkel B.J."/>
            <person name="Hornburger P."/>
            <person name="Mueller R.-W."/>
            <person name="Bruemmer F."/>
            <person name="Labrenz M."/>
            <person name="Spormann A.M."/>
            <person name="Op den Camp H."/>
            <person name="Overmann J."/>
            <person name="Amann R."/>
            <person name="Jetten M.S.M."/>
            <person name="Mascher T."/>
            <person name="Medema M.H."/>
            <person name="Devos D.P."/>
            <person name="Kaster A.-K."/>
            <person name="Ovreas L."/>
            <person name="Rohde M."/>
            <person name="Galperin M.Y."/>
            <person name="Jogler C."/>
        </authorList>
    </citation>
    <scope>NUCLEOTIDE SEQUENCE [LARGE SCALE GENOMIC DNA]</scope>
    <source>
        <strain evidence="1 2">V22</strain>
    </source>
</reference>
<name>A0A517T3H6_9PLAN</name>
<dbReference type="Proteomes" id="UP000319976">
    <property type="component" value="Chromosome"/>
</dbReference>
<evidence type="ECO:0000313" key="1">
    <source>
        <dbReference type="EMBL" id="QDT62932.1"/>
    </source>
</evidence>
<evidence type="ECO:0000313" key="2">
    <source>
        <dbReference type="Proteomes" id="UP000319976"/>
    </source>
</evidence>
<dbReference type="EMBL" id="CP036316">
    <property type="protein sequence ID" value="QDT62932.1"/>
    <property type="molecule type" value="Genomic_DNA"/>
</dbReference>
<sequence length="63" mass="7391">MDSRFRGNDESETLLLSPIFAQLADQTFVWDTRGLNQLWWTLTGTDGAWRSNRRFTPTNWPTD</sequence>
<proteinExistence type="predicted"/>
<dbReference type="AlphaFoldDB" id="A0A517T3H6"/>
<protein>
    <submittedName>
        <fullName evidence="1">Uncharacterized protein</fullName>
    </submittedName>
</protein>
<organism evidence="1 2">
    <name type="scientific">Calycomorphotria hydatis</name>
    <dbReference type="NCBI Taxonomy" id="2528027"/>
    <lineage>
        <taxon>Bacteria</taxon>
        <taxon>Pseudomonadati</taxon>
        <taxon>Planctomycetota</taxon>
        <taxon>Planctomycetia</taxon>
        <taxon>Planctomycetales</taxon>
        <taxon>Planctomycetaceae</taxon>
        <taxon>Calycomorphotria</taxon>
    </lineage>
</organism>
<gene>
    <name evidence="1" type="ORF">V22_01300</name>
</gene>
<accession>A0A517T3H6</accession>
<dbReference type="KEGG" id="chya:V22_01300"/>